<keyword evidence="6" id="KW-0808">Transferase</keyword>
<evidence type="ECO:0000256" key="3">
    <source>
        <dbReference type="ARBA" id="ARBA00007131"/>
    </source>
</evidence>
<comment type="similarity">
    <text evidence="3">Belongs to the transketolase family.</text>
</comment>
<dbReference type="InterPro" id="IPR033248">
    <property type="entry name" value="Transketolase_C"/>
</dbReference>
<dbReference type="EMBL" id="OE839312">
    <property type="protein sequence ID" value="CAD7586687.1"/>
    <property type="molecule type" value="Genomic_DNA"/>
</dbReference>
<keyword evidence="7" id="KW-0479">Metal-binding</keyword>
<name>A0A7R9JP78_TIMGE</name>
<dbReference type="SUPFAM" id="SSF52518">
    <property type="entry name" value="Thiamin diphosphate-binding fold (THDP-binding)"/>
    <property type="match status" value="1"/>
</dbReference>
<accession>A0A7R9JP78</accession>
<reference evidence="12" key="1">
    <citation type="submission" date="2020-11" db="EMBL/GenBank/DDBJ databases">
        <authorList>
            <person name="Tran Van P."/>
        </authorList>
    </citation>
    <scope>NUCLEOTIDE SEQUENCE</scope>
</reference>
<evidence type="ECO:0000256" key="7">
    <source>
        <dbReference type="ARBA" id="ARBA00022723"/>
    </source>
</evidence>
<dbReference type="PANTHER" id="PTHR43195">
    <property type="entry name" value="TRANSKETOLASE"/>
    <property type="match status" value="1"/>
</dbReference>
<evidence type="ECO:0000256" key="1">
    <source>
        <dbReference type="ARBA" id="ARBA00001913"/>
    </source>
</evidence>
<dbReference type="GO" id="GO:0004802">
    <property type="term" value="F:transketolase activity"/>
    <property type="evidence" value="ECO:0007669"/>
    <property type="project" value="UniProtKB-EC"/>
</dbReference>
<feature type="domain" description="Transketolase-like pyrimidine-binding" evidence="11">
    <location>
        <begin position="151"/>
        <end position="331"/>
    </location>
</feature>
<dbReference type="InterPro" id="IPR051424">
    <property type="entry name" value="Transketolase-like"/>
</dbReference>
<dbReference type="Pfam" id="PF02780">
    <property type="entry name" value="Transketolase_C"/>
    <property type="match status" value="1"/>
</dbReference>
<dbReference type="SUPFAM" id="SSF52922">
    <property type="entry name" value="TK C-terminal domain-like"/>
    <property type="match status" value="1"/>
</dbReference>
<proteinExistence type="inferred from homology"/>
<dbReference type="InterPro" id="IPR020826">
    <property type="entry name" value="Transketolase_BS"/>
</dbReference>
<evidence type="ECO:0000256" key="9">
    <source>
        <dbReference type="ARBA" id="ARBA00022842"/>
    </source>
</evidence>
<evidence type="ECO:0000256" key="6">
    <source>
        <dbReference type="ARBA" id="ARBA00022679"/>
    </source>
</evidence>
<dbReference type="Pfam" id="PF02779">
    <property type="entry name" value="Transket_pyr"/>
    <property type="match status" value="1"/>
</dbReference>
<dbReference type="InterPro" id="IPR029061">
    <property type="entry name" value="THDP-binding"/>
</dbReference>
<dbReference type="GO" id="GO:0046872">
    <property type="term" value="F:metal ion binding"/>
    <property type="evidence" value="ECO:0007669"/>
    <property type="project" value="UniProtKB-KW"/>
</dbReference>
<protein>
    <recommendedName>
        <fullName evidence="5">transketolase</fullName>
        <ecNumber evidence="5">2.2.1.1</ecNumber>
    </recommendedName>
</protein>
<evidence type="ECO:0000256" key="2">
    <source>
        <dbReference type="ARBA" id="ARBA00001964"/>
    </source>
</evidence>
<dbReference type="InterPro" id="IPR005475">
    <property type="entry name" value="Transketolase-like_Pyr-bd"/>
</dbReference>
<dbReference type="Gene3D" id="3.40.50.970">
    <property type="match status" value="1"/>
</dbReference>
<dbReference type="CDD" id="cd07033">
    <property type="entry name" value="TPP_PYR_DXS_TK_like"/>
    <property type="match status" value="1"/>
</dbReference>
<dbReference type="AlphaFoldDB" id="A0A7R9JP78"/>
<keyword evidence="10" id="KW-0786">Thiamine pyrophosphate</keyword>
<comment type="subunit">
    <text evidence="4">Homodimer.</text>
</comment>
<dbReference type="SMART" id="SM00861">
    <property type="entry name" value="Transket_pyr"/>
    <property type="match status" value="1"/>
</dbReference>
<evidence type="ECO:0000259" key="11">
    <source>
        <dbReference type="SMART" id="SM00861"/>
    </source>
</evidence>
<dbReference type="PANTHER" id="PTHR43195:SF1">
    <property type="entry name" value="FI06132P-RELATED"/>
    <property type="match status" value="1"/>
</dbReference>
<dbReference type="InterPro" id="IPR009014">
    <property type="entry name" value="Transketo_C/PFOR_II"/>
</dbReference>
<comment type="cofactor">
    <cofactor evidence="2">
        <name>thiamine diphosphate</name>
        <dbReference type="ChEBI" id="CHEBI:58937"/>
    </cofactor>
</comment>
<dbReference type="FunFam" id="3.40.50.970:FF:000129">
    <property type="entry name" value="Transketolase"/>
    <property type="match status" value="1"/>
</dbReference>
<dbReference type="PROSITE" id="PS00802">
    <property type="entry name" value="TRANSKETOLASE_2"/>
    <property type="match status" value="1"/>
</dbReference>
<dbReference type="Gene3D" id="3.40.50.920">
    <property type="match status" value="1"/>
</dbReference>
<gene>
    <name evidence="12" type="ORF">TGEB3V08_LOCUS992</name>
</gene>
<evidence type="ECO:0000256" key="10">
    <source>
        <dbReference type="ARBA" id="ARBA00023052"/>
    </source>
</evidence>
<evidence type="ECO:0000256" key="8">
    <source>
        <dbReference type="ARBA" id="ARBA00022837"/>
    </source>
</evidence>
<evidence type="ECO:0000313" key="12">
    <source>
        <dbReference type="EMBL" id="CAD7586687.1"/>
    </source>
</evidence>
<dbReference type="GO" id="GO:0030976">
    <property type="term" value="F:thiamine pyrophosphate binding"/>
    <property type="evidence" value="ECO:0007669"/>
    <property type="project" value="TreeGrafter"/>
</dbReference>
<dbReference type="EC" id="2.2.1.1" evidence="5"/>
<organism evidence="12">
    <name type="scientific">Timema genevievae</name>
    <name type="common">Walking stick</name>
    <dbReference type="NCBI Taxonomy" id="629358"/>
    <lineage>
        <taxon>Eukaryota</taxon>
        <taxon>Metazoa</taxon>
        <taxon>Ecdysozoa</taxon>
        <taxon>Arthropoda</taxon>
        <taxon>Hexapoda</taxon>
        <taxon>Insecta</taxon>
        <taxon>Pterygota</taxon>
        <taxon>Neoptera</taxon>
        <taxon>Polyneoptera</taxon>
        <taxon>Phasmatodea</taxon>
        <taxon>Timematodea</taxon>
        <taxon>Timematoidea</taxon>
        <taxon>Timematidae</taxon>
        <taxon>Timema</taxon>
    </lineage>
</organism>
<comment type="cofactor">
    <cofactor evidence="1">
        <name>Ca(2+)</name>
        <dbReference type="ChEBI" id="CHEBI:29108"/>
    </cofactor>
</comment>
<sequence length="477" mass="52756">MPQSTWDPGWLLSVTSSLYPALIRTLLSFYWATWLTLFLPFSRANGKLPSISLDKLSQQWRWLPNQGNVARTSLCPTTTHVARTVILPPTANHVAGTFSPTFFLPLPPRHQCLNRMSLGDYTSSGPQPVTLQADRPGITTSIHQSFDPEALRGTEACVGTLQGLSDAPTPHLAAIRSALEERRGKVDRNILKEQTQYDFYNEKKNTVHILCCCHWRAEQNLVGVAIGAACRDRTVPFVSTFAAFLTRSFDQIRMGAISQTNVNFCGSHCGISIGEDGPSQMGLEDIAMFRTIPGATIFYPSDAVSCERAVELAANTKGICYIRTSRPNIPVIYKNNERFEIGRAKIIERSNNDEVLVIAAGITFKEAMKARKELIENGINIRLLDPFTIKPIDKITILKNAEACKFKILTVEDHYSEGGLGEAVLSVVACDSRITVKKLAVEQLPRSGAPDELLDMFGINARGITKAIERIINIHNN</sequence>
<keyword evidence="9" id="KW-0460">Magnesium</keyword>
<evidence type="ECO:0000256" key="4">
    <source>
        <dbReference type="ARBA" id="ARBA00011738"/>
    </source>
</evidence>
<evidence type="ECO:0000256" key="5">
    <source>
        <dbReference type="ARBA" id="ARBA00013152"/>
    </source>
</evidence>
<keyword evidence="8" id="KW-0106">Calcium</keyword>